<dbReference type="InterPro" id="IPR012347">
    <property type="entry name" value="Ferritin-like"/>
</dbReference>
<proteinExistence type="predicted"/>
<dbReference type="Gene3D" id="1.20.1260.10">
    <property type="match status" value="1"/>
</dbReference>
<dbReference type="InterPro" id="IPR026820">
    <property type="entry name" value="VioB/RebD_dom"/>
</dbReference>
<evidence type="ECO:0000259" key="2">
    <source>
        <dbReference type="Pfam" id="PF12902"/>
    </source>
</evidence>
<protein>
    <recommendedName>
        <fullName evidence="2">Iminophenyl-pyruvate dimer synthase domain-containing protein</fullName>
    </recommendedName>
</protein>
<feature type="region of interest" description="Disordered" evidence="1">
    <location>
        <begin position="649"/>
        <end position="670"/>
    </location>
</feature>
<dbReference type="EMBL" id="UOES01000172">
    <property type="protein sequence ID" value="VAW27031.1"/>
    <property type="molecule type" value="Genomic_DNA"/>
</dbReference>
<dbReference type="AlphaFoldDB" id="A0A3B0U7P5"/>
<evidence type="ECO:0000313" key="3">
    <source>
        <dbReference type="EMBL" id="VAW27031.1"/>
    </source>
</evidence>
<sequence>MSETSLKGIIPEEFTPITDRDLSNLDADIAAVAALGQGATNVEMFTIPIYMCAISSLQGTHEINSKDTDYYKGRVWPGMSTTPGTILTPNQQAYNDIFSVFIQEMLHLQLAANLTAVLGVTPKFFNGTTLENPEGGWECYGPSNTVIPHVIDLQDTKNATSVKVNLDELNNDQVTLFMAIEQPHDLARQNIKPDKLDKYFPAVPFAGWTKNSTEADLPLFGSIGWMYNSLLKYLTIEYTDGEILWQKVFDPANISKQRDLFNVCSPGHPKAEYPLMFTEIKSKDAFWALLEAIDIVEGIIDQGEGGVGNLIHLVRNHIKEHFADKLAKAASNANDVQIVFQPDAAALQADYPSYNASGQATGDSADGDARSKGDEVTHWERFDKLNSLLPNLTTWSQWFAAGNTWKASDLTNSDYDPTTAPQNIPSPQDVASALNDLTTSSKSELSQVVTGAIAGINSVLTQSWGDAKVAFPYPSMAGSGDRMSFYWAVFGEAPDISKGLPKLNPKKLYHACQSLNYTEPDDPSIDLGVYHTCRGSNSCKAQGGCGFAQSTGGGGGCGSMRTTNAKLHAGCGNPIKSDKYTAPNDNKCGSFGGCAVPISASQLYPENGTMELDDVLGEATQPLADIPFKVGDSVYDTAWTAYSTVMKANKKDPGKPPSTNALRTALPPST</sequence>
<accession>A0A3B0U7P5</accession>
<reference evidence="3" key="1">
    <citation type="submission" date="2018-06" db="EMBL/GenBank/DDBJ databases">
        <authorList>
            <person name="Zhirakovskaya E."/>
        </authorList>
    </citation>
    <scope>NUCLEOTIDE SEQUENCE</scope>
</reference>
<gene>
    <name evidence="3" type="ORF">MNBD_BACTEROID06-161</name>
</gene>
<feature type="domain" description="Iminophenyl-pyruvate dimer synthase" evidence="2">
    <location>
        <begin position="37"/>
        <end position="307"/>
    </location>
</feature>
<name>A0A3B0U7P5_9ZZZZ</name>
<feature type="compositionally biased region" description="Polar residues" evidence="1">
    <location>
        <begin position="657"/>
        <end position="670"/>
    </location>
</feature>
<evidence type="ECO:0000256" key="1">
    <source>
        <dbReference type="SAM" id="MobiDB-lite"/>
    </source>
</evidence>
<dbReference type="Pfam" id="PF12902">
    <property type="entry name" value="Ferritin-like"/>
    <property type="match status" value="1"/>
</dbReference>
<organism evidence="3">
    <name type="scientific">hydrothermal vent metagenome</name>
    <dbReference type="NCBI Taxonomy" id="652676"/>
    <lineage>
        <taxon>unclassified sequences</taxon>
        <taxon>metagenomes</taxon>
        <taxon>ecological metagenomes</taxon>
    </lineage>
</organism>